<feature type="compositionally biased region" description="Low complexity" evidence="1">
    <location>
        <begin position="110"/>
        <end position="120"/>
    </location>
</feature>
<protein>
    <submittedName>
        <fullName evidence="3">Uncharacterized protein</fullName>
    </submittedName>
</protein>
<dbReference type="Proteomes" id="UP001523216">
    <property type="component" value="Unassembled WGS sequence"/>
</dbReference>
<sequence>MTEDLRALLRAELNNERPPPLGDVVGAALRDGRRAQRRRRRVRSVAAGSVGVLAVVLAGGVAAYSEPRRSIPAADSVAAASPAATSVPVPLGHAAQKAAASPGSVPVSPTAPTTRAPGRTLAIHSGVERAAGAREKATTGAMLHLLTQLLPAGRLSNAAASGTGDRYVQLYLDRGDGPGMVRLVVGQLPAEGARPPRGGTATVSIEHVPGNCLQDTVAVSRWPDGTAVQLDVASCLAGDGRTNPPGRPVLSADEAARIAADPRWGVTMDAGLVKAGNARFGRVPVFGS</sequence>
<gene>
    <name evidence="3" type="ORF">LXN57_21420</name>
</gene>
<reference evidence="3 4" key="1">
    <citation type="submission" date="2022-06" db="EMBL/GenBank/DDBJ databases">
        <title>Actinoplanes abujensis sp. nov., isolated from Nigerian arid soil.</title>
        <authorList>
            <person name="Ding P."/>
        </authorList>
    </citation>
    <scope>NUCLEOTIDE SEQUENCE [LARGE SCALE GENOMIC DNA]</scope>
    <source>
        <strain evidence="4">TRM88002</strain>
    </source>
</reference>
<keyword evidence="2" id="KW-0812">Transmembrane</keyword>
<keyword evidence="2" id="KW-0472">Membrane</keyword>
<feature type="region of interest" description="Disordered" evidence="1">
    <location>
        <begin position="95"/>
        <end position="121"/>
    </location>
</feature>
<organism evidence="3 4">
    <name type="scientific">Paractinoplanes hotanensis</name>
    <dbReference type="NCBI Taxonomy" id="2906497"/>
    <lineage>
        <taxon>Bacteria</taxon>
        <taxon>Bacillati</taxon>
        <taxon>Actinomycetota</taxon>
        <taxon>Actinomycetes</taxon>
        <taxon>Micromonosporales</taxon>
        <taxon>Micromonosporaceae</taxon>
        <taxon>Paractinoplanes</taxon>
    </lineage>
</organism>
<dbReference type="RefSeq" id="WP_251799952.1">
    <property type="nucleotide sequence ID" value="NZ_JAMQOL010000029.1"/>
</dbReference>
<keyword evidence="2" id="KW-1133">Transmembrane helix</keyword>
<evidence type="ECO:0000256" key="1">
    <source>
        <dbReference type="SAM" id="MobiDB-lite"/>
    </source>
</evidence>
<name>A0ABT0Y2R2_9ACTN</name>
<evidence type="ECO:0000313" key="4">
    <source>
        <dbReference type="Proteomes" id="UP001523216"/>
    </source>
</evidence>
<dbReference type="EMBL" id="JAMQOL010000029">
    <property type="protein sequence ID" value="MCM4080145.1"/>
    <property type="molecule type" value="Genomic_DNA"/>
</dbReference>
<accession>A0ABT0Y2R2</accession>
<keyword evidence="4" id="KW-1185">Reference proteome</keyword>
<proteinExistence type="predicted"/>
<evidence type="ECO:0000313" key="3">
    <source>
        <dbReference type="EMBL" id="MCM4080145.1"/>
    </source>
</evidence>
<comment type="caution">
    <text evidence="3">The sequence shown here is derived from an EMBL/GenBank/DDBJ whole genome shotgun (WGS) entry which is preliminary data.</text>
</comment>
<evidence type="ECO:0000256" key="2">
    <source>
        <dbReference type="SAM" id="Phobius"/>
    </source>
</evidence>
<feature type="transmembrane region" description="Helical" evidence="2">
    <location>
        <begin position="42"/>
        <end position="64"/>
    </location>
</feature>